<name>A0A0F9NVD7_9ZZZZ</name>
<gene>
    <name evidence="4" type="ORF">LCGC14_1214610</name>
</gene>
<dbReference type="GO" id="GO:0006811">
    <property type="term" value="P:monoatomic ion transport"/>
    <property type="evidence" value="ECO:0007669"/>
    <property type="project" value="UniProtKB-KW"/>
</dbReference>
<organism evidence="4">
    <name type="scientific">marine sediment metagenome</name>
    <dbReference type="NCBI Taxonomy" id="412755"/>
    <lineage>
        <taxon>unclassified sequences</taxon>
        <taxon>metagenomes</taxon>
        <taxon>ecological metagenomes</taxon>
    </lineage>
</organism>
<evidence type="ECO:0000256" key="1">
    <source>
        <dbReference type="ARBA" id="ARBA00023065"/>
    </source>
</evidence>
<evidence type="ECO:0000313" key="4">
    <source>
        <dbReference type="EMBL" id="KKM92820.1"/>
    </source>
</evidence>
<keyword evidence="1" id="KW-0406">Ion transport</keyword>
<dbReference type="AlphaFoldDB" id="A0A0F9NVD7"/>
<dbReference type="EMBL" id="LAZR01006346">
    <property type="protein sequence ID" value="KKM92820.1"/>
    <property type="molecule type" value="Genomic_DNA"/>
</dbReference>
<dbReference type="InterPro" id="IPR039426">
    <property type="entry name" value="TonB-dep_rcpt-like"/>
</dbReference>
<dbReference type="PROSITE" id="PS52016">
    <property type="entry name" value="TONB_DEPENDENT_REC_3"/>
    <property type="match status" value="1"/>
</dbReference>
<accession>A0A0F9NVD7</accession>
<keyword evidence="2" id="KW-0798">TonB box</keyword>
<dbReference type="Gene3D" id="2.170.130.10">
    <property type="entry name" value="TonB-dependent receptor, plug domain"/>
    <property type="match status" value="1"/>
</dbReference>
<keyword evidence="1" id="KW-0813">Transport</keyword>
<sequence>MNRSTLVLAIAAVQLSPAAYAEVTSTDLPSMIVSADFRPNDAHDTPVSLTTIDKETIESRGAQHIEDVLNLAPNVNVSSGASRGQFYQIRGIGERSEFQPP</sequence>
<comment type="caution">
    <text evidence="4">The sequence shown here is derived from an EMBL/GenBank/DDBJ whole genome shotgun (WGS) entry which is preliminary data.</text>
</comment>
<feature type="domain" description="TonB-dependent receptor plug" evidence="3">
    <location>
        <begin position="43"/>
        <end position="94"/>
    </location>
</feature>
<dbReference type="Pfam" id="PF07715">
    <property type="entry name" value="Plug"/>
    <property type="match status" value="1"/>
</dbReference>
<dbReference type="InterPro" id="IPR037066">
    <property type="entry name" value="Plug_dom_sf"/>
</dbReference>
<evidence type="ECO:0000259" key="3">
    <source>
        <dbReference type="Pfam" id="PF07715"/>
    </source>
</evidence>
<reference evidence="4" key="1">
    <citation type="journal article" date="2015" name="Nature">
        <title>Complex archaea that bridge the gap between prokaryotes and eukaryotes.</title>
        <authorList>
            <person name="Spang A."/>
            <person name="Saw J.H."/>
            <person name="Jorgensen S.L."/>
            <person name="Zaremba-Niedzwiedzka K."/>
            <person name="Martijn J."/>
            <person name="Lind A.E."/>
            <person name="van Eijk R."/>
            <person name="Schleper C."/>
            <person name="Guy L."/>
            <person name="Ettema T.J."/>
        </authorList>
    </citation>
    <scope>NUCLEOTIDE SEQUENCE</scope>
</reference>
<protein>
    <recommendedName>
        <fullName evidence="3">TonB-dependent receptor plug domain-containing protein</fullName>
    </recommendedName>
</protein>
<proteinExistence type="predicted"/>
<dbReference type="PANTHER" id="PTHR32552:SF81">
    <property type="entry name" value="TONB-DEPENDENT OUTER MEMBRANE RECEPTOR"/>
    <property type="match status" value="1"/>
</dbReference>
<dbReference type="PANTHER" id="PTHR32552">
    <property type="entry name" value="FERRICHROME IRON RECEPTOR-RELATED"/>
    <property type="match status" value="1"/>
</dbReference>
<evidence type="ECO:0000256" key="2">
    <source>
        <dbReference type="ARBA" id="ARBA00023077"/>
    </source>
</evidence>
<dbReference type="InterPro" id="IPR012910">
    <property type="entry name" value="Plug_dom"/>
</dbReference>
<dbReference type="SUPFAM" id="SSF56935">
    <property type="entry name" value="Porins"/>
    <property type="match status" value="1"/>
</dbReference>